<dbReference type="SUPFAM" id="SSF52540">
    <property type="entry name" value="P-loop containing nucleoside triphosphate hydrolases"/>
    <property type="match status" value="1"/>
</dbReference>
<dbReference type="Gene3D" id="1.10.8.60">
    <property type="match status" value="1"/>
</dbReference>
<dbReference type="GO" id="GO:0046872">
    <property type="term" value="F:metal ion binding"/>
    <property type="evidence" value="ECO:0007669"/>
    <property type="project" value="UniProtKB-KW"/>
</dbReference>
<sequence>MITLALKYRPRVLSDLVGQEASVRALSNALKRAKAAGGAIHHQAFLFAGVRGTGKTSTARILARALNCEQGPTAEPCGVCQACQASEAPDQNLDIVEIDAASRSSVEDARALREQVQTRPAFCRYRVYIIDEVHMMSRSAFDALLKILEEPPPHAVFVLATTELQDVPDTIKSRVQIFPFRLIPPGMVEARLRWVCEQEGVTWDEGALRLLAEAGQGSMRDALTTLDRVVSAGDGHVGEDMVRDQLGIVPAVRVQGVLEALLAGDCGAILDHCRALADLGSDWVSFWRELMLAFRDRMEAEVRQGSGPQDVLRWARMLQLLISRERDLRDTSLPDVVVELALLTAAQLPHLAPLDALLKAGPGAAPAGPARTQAVGAPMAAPRSAPPPTRTPEGPGRPFDARQAERPTPAAAPAVPAPAPRVSTAPPPAAPSPTAPPPAVPAPAAPPPAAPAPAVPPPDPRNLEQLRQAVGETLRQAPGGLPRTLGALAHMATALVFQDRVLHWHFPPNVRNTVQDLERELANPHLLEALRPLLPGLAGMTVTFDAGGRERPEDLLRADPVFQRLLQETGGEIVEIRTEG</sequence>
<dbReference type="InterPro" id="IPR050238">
    <property type="entry name" value="DNA_Rep/Repair_Clamp_Loader"/>
</dbReference>
<dbReference type="SMART" id="SM00382">
    <property type="entry name" value="AAA"/>
    <property type="match status" value="1"/>
</dbReference>
<keyword evidence="2" id="KW-0479">Metal-binding</keyword>
<keyword evidence="8" id="KW-0548">Nucleotidyltransferase</keyword>
<proteinExistence type="inferred from homology"/>
<evidence type="ECO:0000313" key="11">
    <source>
        <dbReference type="EMBL" id="BDU77278.1"/>
    </source>
</evidence>
<dbReference type="GO" id="GO:0003677">
    <property type="term" value="F:DNA binding"/>
    <property type="evidence" value="ECO:0007669"/>
    <property type="project" value="InterPro"/>
</dbReference>
<evidence type="ECO:0000256" key="8">
    <source>
        <dbReference type="RuleBase" id="RU364063"/>
    </source>
</evidence>
<dbReference type="InterPro" id="IPR001270">
    <property type="entry name" value="ClpA/B"/>
</dbReference>
<feature type="compositionally biased region" description="Pro residues" evidence="9">
    <location>
        <begin position="415"/>
        <end position="460"/>
    </location>
</feature>
<comment type="subunit">
    <text evidence="8">DNA polymerase III contains a core (composed of alpha, epsilon and theta chains) that associates with a tau subunit. This core dimerizes to form the POLIII' complex. PolIII' associates with the gamma complex (composed of gamma, delta, delta', psi and chi chains) and with the beta chain to form the complete DNA polymerase III complex.</text>
</comment>
<feature type="region of interest" description="Disordered" evidence="9">
    <location>
        <begin position="363"/>
        <end position="462"/>
    </location>
</feature>
<dbReference type="SUPFAM" id="SSF48019">
    <property type="entry name" value="post-AAA+ oligomerization domain-like"/>
    <property type="match status" value="1"/>
</dbReference>
<reference evidence="11" key="1">
    <citation type="journal article" date="2023" name="Int. J. Syst. Evol. Microbiol.">
        <title>Mesoterricola silvestris gen. nov., sp. nov., Mesoterricola sediminis sp. nov., Geothrix oryzae sp. nov., Geothrix edaphica sp. nov., Geothrix rubra sp. nov., and Geothrix limicola sp. nov., six novel members of Acidobacteriota isolated from soils.</title>
        <authorList>
            <person name="Itoh H."/>
            <person name="Sugisawa Y."/>
            <person name="Mise K."/>
            <person name="Xu Z."/>
            <person name="Kuniyasu M."/>
            <person name="Ushijima N."/>
            <person name="Kawano K."/>
            <person name="Kobayashi E."/>
            <person name="Shiratori Y."/>
            <person name="Masuda Y."/>
            <person name="Senoo K."/>
        </authorList>
    </citation>
    <scope>NUCLEOTIDE SEQUENCE</scope>
    <source>
        <strain evidence="11">W786</strain>
    </source>
</reference>
<dbReference type="EMBL" id="AP027081">
    <property type="protein sequence ID" value="BDU77278.1"/>
    <property type="molecule type" value="Genomic_DNA"/>
</dbReference>
<evidence type="ECO:0000256" key="1">
    <source>
        <dbReference type="ARBA" id="ARBA00006360"/>
    </source>
</evidence>
<dbReference type="AlphaFoldDB" id="A0AA48H7A9"/>
<dbReference type="Gene3D" id="3.40.50.300">
    <property type="entry name" value="P-loop containing nucleotide triphosphate hydrolases"/>
    <property type="match status" value="1"/>
</dbReference>
<dbReference type="NCBIfam" id="TIGR02397">
    <property type="entry name" value="dnaX_nterm"/>
    <property type="match status" value="1"/>
</dbReference>
<keyword evidence="12" id="KW-1185">Reference proteome</keyword>
<evidence type="ECO:0000256" key="6">
    <source>
        <dbReference type="ARBA" id="ARBA00022932"/>
    </source>
</evidence>
<evidence type="ECO:0000256" key="3">
    <source>
        <dbReference type="ARBA" id="ARBA00022741"/>
    </source>
</evidence>
<dbReference type="GO" id="GO:0006261">
    <property type="term" value="P:DNA-templated DNA replication"/>
    <property type="evidence" value="ECO:0007669"/>
    <property type="project" value="TreeGrafter"/>
</dbReference>
<evidence type="ECO:0000256" key="7">
    <source>
        <dbReference type="ARBA" id="ARBA00049244"/>
    </source>
</evidence>
<dbReference type="InterPro" id="IPR008921">
    <property type="entry name" value="DNA_pol3_clamp-load_cplx_C"/>
</dbReference>
<keyword evidence="6 8" id="KW-0239">DNA-directed DNA polymerase</keyword>
<keyword evidence="4" id="KW-0862">Zinc</keyword>
<dbReference type="Proteomes" id="UP001228113">
    <property type="component" value="Chromosome"/>
</dbReference>
<dbReference type="GO" id="GO:0003887">
    <property type="term" value="F:DNA-directed DNA polymerase activity"/>
    <property type="evidence" value="ECO:0007669"/>
    <property type="project" value="UniProtKB-KW"/>
</dbReference>
<gene>
    <name evidence="8" type="primary">dnaX</name>
    <name evidence="11" type="ORF">METESE_22360</name>
</gene>
<dbReference type="InterPro" id="IPR012763">
    <property type="entry name" value="DNA_pol_III_sug/sutau_N"/>
</dbReference>
<dbReference type="PRINTS" id="PR00300">
    <property type="entry name" value="CLPPROTEASEA"/>
</dbReference>
<comment type="similarity">
    <text evidence="1 8">Belongs to the DnaX/STICHEL family.</text>
</comment>
<dbReference type="InterPro" id="IPR045085">
    <property type="entry name" value="HLD_clamp_pol_III_gamma_tau"/>
</dbReference>
<accession>A0AA48H7A9</accession>
<name>A0AA48H7A9_9BACT</name>
<dbReference type="RefSeq" id="WP_243334515.1">
    <property type="nucleotide sequence ID" value="NZ_AP027081.1"/>
</dbReference>
<dbReference type="KEGG" id="msea:METESE_22360"/>
<dbReference type="FunFam" id="1.10.8.60:FF:000013">
    <property type="entry name" value="DNA polymerase III subunit gamma/tau"/>
    <property type="match status" value="1"/>
</dbReference>
<keyword evidence="3 8" id="KW-0547">Nucleotide-binding</keyword>
<keyword evidence="8" id="KW-0808">Transferase</keyword>
<dbReference type="Pfam" id="PF13177">
    <property type="entry name" value="DNA_pol3_delta2"/>
    <property type="match status" value="1"/>
</dbReference>
<evidence type="ECO:0000259" key="10">
    <source>
        <dbReference type="SMART" id="SM00382"/>
    </source>
</evidence>
<dbReference type="InterPro" id="IPR003593">
    <property type="entry name" value="AAA+_ATPase"/>
</dbReference>
<evidence type="ECO:0000256" key="9">
    <source>
        <dbReference type="SAM" id="MobiDB-lite"/>
    </source>
</evidence>
<protein>
    <recommendedName>
        <fullName evidence="8">DNA polymerase III subunit gamma/tau</fullName>
        <ecNumber evidence="8">2.7.7.7</ecNumber>
    </recommendedName>
</protein>
<dbReference type="GO" id="GO:0005524">
    <property type="term" value="F:ATP binding"/>
    <property type="evidence" value="ECO:0007669"/>
    <property type="project" value="UniProtKB-KW"/>
</dbReference>
<dbReference type="GO" id="GO:0009360">
    <property type="term" value="C:DNA polymerase III complex"/>
    <property type="evidence" value="ECO:0007669"/>
    <property type="project" value="InterPro"/>
</dbReference>
<dbReference type="EC" id="2.7.7.7" evidence="8"/>
<dbReference type="InterPro" id="IPR027417">
    <property type="entry name" value="P-loop_NTPase"/>
</dbReference>
<keyword evidence="8" id="KW-0235">DNA replication</keyword>
<keyword evidence="5 8" id="KW-0067">ATP-binding</keyword>
<evidence type="ECO:0000256" key="2">
    <source>
        <dbReference type="ARBA" id="ARBA00022723"/>
    </source>
</evidence>
<dbReference type="PANTHER" id="PTHR11669">
    <property type="entry name" value="REPLICATION FACTOR C / DNA POLYMERASE III GAMMA-TAU SUBUNIT"/>
    <property type="match status" value="1"/>
</dbReference>
<dbReference type="Pfam" id="PF22608">
    <property type="entry name" value="DNAX_ATPase_lid"/>
    <property type="match status" value="1"/>
</dbReference>
<comment type="function">
    <text evidence="8">DNA polymerase III is a complex, multichain enzyme responsible for most of the replicative synthesis in bacteria. This DNA polymerase also exhibits 3' to 5' exonuclease activity.</text>
</comment>
<dbReference type="CDD" id="cd00009">
    <property type="entry name" value="AAA"/>
    <property type="match status" value="1"/>
</dbReference>
<feature type="domain" description="AAA+ ATPase" evidence="10">
    <location>
        <begin position="41"/>
        <end position="184"/>
    </location>
</feature>
<organism evidence="11 12">
    <name type="scientific">Mesoterricola sediminis</name>
    <dbReference type="NCBI Taxonomy" id="2927980"/>
    <lineage>
        <taxon>Bacteria</taxon>
        <taxon>Pseudomonadati</taxon>
        <taxon>Acidobacteriota</taxon>
        <taxon>Holophagae</taxon>
        <taxon>Holophagales</taxon>
        <taxon>Holophagaceae</taxon>
        <taxon>Mesoterricola</taxon>
    </lineage>
</organism>
<evidence type="ECO:0000313" key="12">
    <source>
        <dbReference type="Proteomes" id="UP001228113"/>
    </source>
</evidence>
<comment type="catalytic activity">
    <reaction evidence="7 8">
        <text>DNA(n) + a 2'-deoxyribonucleoside 5'-triphosphate = DNA(n+1) + diphosphate</text>
        <dbReference type="Rhea" id="RHEA:22508"/>
        <dbReference type="Rhea" id="RHEA-COMP:17339"/>
        <dbReference type="Rhea" id="RHEA-COMP:17340"/>
        <dbReference type="ChEBI" id="CHEBI:33019"/>
        <dbReference type="ChEBI" id="CHEBI:61560"/>
        <dbReference type="ChEBI" id="CHEBI:173112"/>
        <dbReference type="EC" id="2.7.7.7"/>
    </reaction>
</comment>
<dbReference type="CDD" id="cd18137">
    <property type="entry name" value="HLD_clamp_pol_III_gamma_tau"/>
    <property type="match status" value="1"/>
</dbReference>
<dbReference type="PANTHER" id="PTHR11669:SF0">
    <property type="entry name" value="PROTEIN STICHEL-LIKE 2"/>
    <property type="match status" value="1"/>
</dbReference>
<evidence type="ECO:0000256" key="5">
    <source>
        <dbReference type="ARBA" id="ARBA00022840"/>
    </source>
</evidence>
<evidence type="ECO:0000256" key="4">
    <source>
        <dbReference type="ARBA" id="ARBA00022833"/>
    </source>
</evidence>